<evidence type="ECO:0000313" key="9">
    <source>
        <dbReference type="EMBL" id="QHT59665.1"/>
    </source>
</evidence>
<evidence type="ECO:0000256" key="7">
    <source>
        <dbReference type="RuleBase" id="RU363032"/>
    </source>
</evidence>
<comment type="subcellular location">
    <subcellularLocation>
        <location evidence="1 7">Cell membrane</location>
        <topology evidence="1 7">Multi-pass membrane protein</topology>
    </subcellularLocation>
</comment>
<dbReference type="PROSITE" id="PS50928">
    <property type="entry name" value="ABC_TM1"/>
    <property type="match status" value="1"/>
</dbReference>
<keyword evidence="6 7" id="KW-0472">Membrane</keyword>
<gene>
    <name evidence="9" type="ORF">GXP70_06675</name>
</gene>
<sequence length="278" mass="30452">MTMKPMLDRTLKIAANVVLYVAAGLFIFPLYWMATGSFKNQTSSLKFPPELFPSSPVLANYRNLIKAGDVFYWLFNSVFVSTVASFLICLICAMAGYALTKRKFAGASAAFGIIVIAMFIPKQITLVPLFSMMRGLGLVNHLSSVILPLLALPFGVFLMKQFSQAVPTELLEAGKIDGCTEIGLFFRIFLPIVKPATGALAIFAFTTVWNDYLWQLIMLSGPHKMTINVGISSLISEYNAQYGLQMAAATIGFIPVFIVFIAFQKHFVKGITLGGVKG</sequence>
<feature type="transmembrane region" description="Helical" evidence="7">
    <location>
        <begin position="70"/>
        <end position="97"/>
    </location>
</feature>
<keyword evidence="5 7" id="KW-1133">Transmembrane helix</keyword>
<accession>A0A6C0G4A2</accession>
<dbReference type="GO" id="GO:0005886">
    <property type="term" value="C:plasma membrane"/>
    <property type="evidence" value="ECO:0007669"/>
    <property type="project" value="UniProtKB-SubCell"/>
</dbReference>
<feature type="domain" description="ABC transmembrane type-1" evidence="8">
    <location>
        <begin position="74"/>
        <end position="263"/>
    </location>
</feature>
<dbReference type="InterPro" id="IPR000515">
    <property type="entry name" value="MetI-like"/>
</dbReference>
<dbReference type="GO" id="GO:0055085">
    <property type="term" value="P:transmembrane transport"/>
    <property type="evidence" value="ECO:0007669"/>
    <property type="project" value="InterPro"/>
</dbReference>
<evidence type="ECO:0000313" key="10">
    <source>
        <dbReference type="Proteomes" id="UP000476064"/>
    </source>
</evidence>
<evidence type="ECO:0000256" key="4">
    <source>
        <dbReference type="ARBA" id="ARBA00022692"/>
    </source>
</evidence>
<reference evidence="9 10" key="1">
    <citation type="submission" date="2020-01" db="EMBL/GenBank/DDBJ databases">
        <title>Paenibacillus sp. nov., isolated from tomato rhizosphere.</title>
        <authorList>
            <person name="Weon H.-Y."/>
            <person name="Lee S.A."/>
        </authorList>
    </citation>
    <scope>NUCLEOTIDE SEQUENCE [LARGE SCALE GENOMIC DNA]</scope>
    <source>
        <strain evidence="9 10">12200R-189</strain>
    </source>
</reference>
<name>A0A6C0G4A2_9BACL</name>
<keyword evidence="10" id="KW-1185">Reference proteome</keyword>
<organism evidence="9 10">
    <name type="scientific">Paenibacillus lycopersici</name>
    <dbReference type="NCBI Taxonomy" id="2704462"/>
    <lineage>
        <taxon>Bacteria</taxon>
        <taxon>Bacillati</taxon>
        <taxon>Bacillota</taxon>
        <taxon>Bacilli</taxon>
        <taxon>Bacillales</taxon>
        <taxon>Paenibacillaceae</taxon>
        <taxon>Paenibacillus</taxon>
    </lineage>
</organism>
<dbReference type="KEGG" id="plyc:GXP70_06675"/>
<dbReference type="PANTHER" id="PTHR43744:SF12">
    <property type="entry name" value="ABC TRANSPORTER PERMEASE PROTEIN MG189-RELATED"/>
    <property type="match status" value="1"/>
</dbReference>
<dbReference type="CDD" id="cd06261">
    <property type="entry name" value="TM_PBP2"/>
    <property type="match status" value="1"/>
</dbReference>
<evidence type="ECO:0000259" key="8">
    <source>
        <dbReference type="PROSITE" id="PS50928"/>
    </source>
</evidence>
<evidence type="ECO:0000256" key="5">
    <source>
        <dbReference type="ARBA" id="ARBA00022989"/>
    </source>
</evidence>
<dbReference type="PANTHER" id="PTHR43744">
    <property type="entry name" value="ABC TRANSPORTER PERMEASE PROTEIN MG189-RELATED-RELATED"/>
    <property type="match status" value="1"/>
</dbReference>
<keyword evidence="4 7" id="KW-0812">Transmembrane</keyword>
<feature type="transmembrane region" description="Helical" evidence="7">
    <location>
        <begin position="141"/>
        <end position="159"/>
    </location>
</feature>
<proteinExistence type="inferred from homology"/>
<dbReference type="Gene3D" id="1.10.3720.10">
    <property type="entry name" value="MetI-like"/>
    <property type="match status" value="1"/>
</dbReference>
<evidence type="ECO:0000256" key="3">
    <source>
        <dbReference type="ARBA" id="ARBA00022475"/>
    </source>
</evidence>
<dbReference type="EMBL" id="CP048209">
    <property type="protein sequence ID" value="QHT59665.1"/>
    <property type="molecule type" value="Genomic_DNA"/>
</dbReference>
<dbReference type="Proteomes" id="UP000476064">
    <property type="component" value="Chromosome"/>
</dbReference>
<feature type="transmembrane region" description="Helical" evidence="7">
    <location>
        <begin position="184"/>
        <end position="209"/>
    </location>
</feature>
<dbReference type="AlphaFoldDB" id="A0A6C0G4A2"/>
<dbReference type="RefSeq" id="WP_162355731.1">
    <property type="nucleotide sequence ID" value="NZ_CP048209.1"/>
</dbReference>
<evidence type="ECO:0000256" key="2">
    <source>
        <dbReference type="ARBA" id="ARBA00022448"/>
    </source>
</evidence>
<keyword evidence="2 7" id="KW-0813">Transport</keyword>
<keyword evidence="3" id="KW-1003">Cell membrane</keyword>
<dbReference type="InterPro" id="IPR035906">
    <property type="entry name" value="MetI-like_sf"/>
</dbReference>
<feature type="transmembrane region" description="Helical" evidence="7">
    <location>
        <begin position="242"/>
        <end position="263"/>
    </location>
</feature>
<dbReference type="SUPFAM" id="SSF161098">
    <property type="entry name" value="MetI-like"/>
    <property type="match status" value="1"/>
</dbReference>
<evidence type="ECO:0000256" key="1">
    <source>
        <dbReference type="ARBA" id="ARBA00004651"/>
    </source>
</evidence>
<feature type="transmembrane region" description="Helical" evidence="7">
    <location>
        <begin position="12"/>
        <end position="34"/>
    </location>
</feature>
<evidence type="ECO:0000256" key="6">
    <source>
        <dbReference type="ARBA" id="ARBA00023136"/>
    </source>
</evidence>
<feature type="transmembrane region" description="Helical" evidence="7">
    <location>
        <begin position="104"/>
        <end position="121"/>
    </location>
</feature>
<dbReference type="Pfam" id="PF00528">
    <property type="entry name" value="BPD_transp_1"/>
    <property type="match status" value="1"/>
</dbReference>
<comment type="similarity">
    <text evidence="7">Belongs to the binding-protein-dependent transport system permease family.</text>
</comment>
<protein>
    <submittedName>
        <fullName evidence="9">Carbohydrate ABC transporter permease</fullName>
    </submittedName>
</protein>